<evidence type="ECO:0000256" key="1">
    <source>
        <dbReference type="ARBA" id="ARBA00022723"/>
    </source>
</evidence>
<name>A0AAN0S2U1_9ENTR</name>
<dbReference type="Pfam" id="PF13714">
    <property type="entry name" value="PEP_mutase"/>
    <property type="match status" value="1"/>
</dbReference>
<dbReference type="RefSeq" id="WP_039289544.1">
    <property type="nucleotide sequence ID" value="NZ_CP009458.1"/>
</dbReference>
<dbReference type="InterPro" id="IPR015813">
    <property type="entry name" value="Pyrv/PenolPyrv_kinase-like_dom"/>
</dbReference>
<sequence length="257" mass="27591">MSFSQMHYQSTPLVLANVWDVTSAQAAQTAGYQALGTSSAAIADMLGYKDGEEIPFSVLQALVGRIRECVNLPLSVDMEAGYGEDTETVVRQAIQLAALGVVGINLEDSKVEQGARRLLDAKQFAARLSSIKSGLDAAKTPLFINARTDGFLLGEPDALNQTLARGRLYQQAGADGFFVPCATVPEDIQAIASAVDLPLNIMCMPGLPDFNQLAALGVKRISMGNFVHAALNRKLQQLLFSLRQQGAFDEIFADENP</sequence>
<dbReference type="PANTHER" id="PTHR42905">
    <property type="entry name" value="PHOSPHOENOLPYRUVATE CARBOXYLASE"/>
    <property type="match status" value="1"/>
</dbReference>
<dbReference type="EMBL" id="CP009458">
    <property type="protein sequence ID" value="AIR60468.1"/>
    <property type="molecule type" value="Genomic_DNA"/>
</dbReference>
<dbReference type="Gene3D" id="3.20.20.60">
    <property type="entry name" value="Phosphoenolpyruvate-binding domains"/>
    <property type="match status" value="1"/>
</dbReference>
<gene>
    <name evidence="2" type="ORF">LH23_07310</name>
</gene>
<keyword evidence="1" id="KW-0479">Metal-binding</keyword>
<dbReference type="SUPFAM" id="SSF51621">
    <property type="entry name" value="Phosphoenolpyruvate/pyruvate domain"/>
    <property type="match status" value="1"/>
</dbReference>
<dbReference type="CDD" id="cd00377">
    <property type="entry name" value="ICL_PEPM"/>
    <property type="match status" value="1"/>
</dbReference>
<dbReference type="KEGG" id="cem:LH23_07310"/>
<evidence type="ECO:0000313" key="3">
    <source>
        <dbReference type="Proteomes" id="UP000029516"/>
    </source>
</evidence>
<dbReference type="PANTHER" id="PTHR42905:SF16">
    <property type="entry name" value="CARBOXYPHOSPHONOENOLPYRUVATE PHOSPHONOMUTASE-LIKE PROTEIN (AFU_ORTHOLOGUE AFUA_5G07230)"/>
    <property type="match status" value="1"/>
</dbReference>
<dbReference type="Proteomes" id="UP000029516">
    <property type="component" value="Chromosome"/>
</dbReference>
<evidence type="ECO:0000313" key="2">
    <source>
        <dbReference type="EMBL" id="AIR60468.1"/>
    </source>
</evidence>
<dbReference type="AlphaFoldDB" id="A0AAN0S2U1"/>
<reference evidence="2 3" key="1">
    <citation type="submission" date="2014-09" db="EMBL/GenBank/DDBJ databases">
        <authorList>
            <person name="Chan K.-G."/>
        </authorList>
    </citation>
    <scope>NUCLEOTIDE SEQUENCE [LARGE SCALE GENOMIC DNA]</scope>
    <source>
        <strain evidence="2 3">M006</strain>
    </source>
</reference>
<proteinExistence type="predicted"/>
<accession>A0AAN0S2U1</accession>
<dbReference type="InterPro" id="IPR040442">
    <property type="entry name" value="Pyrv_kinase-like_dom_sf"/>
</dbReference>
<organism evidence="2 3">
    <name type="scientific">Cedecea neteri</name>
    <dbReference type="NCBI Taxonomy" id="158822"/>
    <lineage>
        <taxon>Bacteria</taxon>
        <taxon>Pseudomonadati</taxon>
        <taxon>Pseudomonadota</taxon>
        <taxon>Gammaproteobacteria</taxon>
        <taxon>Enterobacterales</taxon>
        <taxon>Enterobacteriaceae</taxon>
        <taxon>Cedecea</taxon>
    </lineage>
</organism>
<dbReference type="GO" id="GO:0003824">
    <property type="term" value="F:catalytic activity"/>
    <property type="evidence" value="ECO:0007669"/>
    <property type="project" value="InterPro"/>
</dbReference>
<dbReference type="GO" id="GO:0046872">
    <property type="term" value="F:metal ion binding"/>
    <property type="evidence" value="ECO:0007669"/>
    <property type="project" value="UniProtKB-KW"/>
</dbReference>
<dbReference type="InterPro" id="IPR039556">
    <property type="entry name" value="ICL/PEPM"/>
</dbReference>
<protein>
    <submittedName>
        <fullName evidence="2">Carboxyvinyl-carboxyphosphonate phosphorylmutase</fullName>
    </submittedName>
</protein>